<accession>A0AA41V5B2</accession>
<proteinExistence type="predicted"/>
<dbReference type="AlphaFoldDB" id="A0AA41V5B2"/>
<keyword evidence="1" id="KW-1133">Transmembrane helix</keyword>
<name>A0AA41V5B2_PAPNU</name>
<dbReference type="Proteomes" id="UP001177140">
    <property type="component" value="Unassembled WGS sequence"/>
</dbReference>
<dbReference type="PANTHER" id="PTHR36709">
    <property type="entry name" value="OS02G0604100 PROTEIN"/>
    <property type="match status" value="1"/>
</dbReference>
<feature type="transmembrane region" description="Helical" evidence="1">
    <location>
        <begin position="90"/>
        <end position="107"/>
    </location>
</feature>
<keyword evidence="1" id="KW-0472">Membrane</keyword>
<organism evidence="2 3">
    <name type="scientific">Papaver nudicaule</name>
    <name type="common">Iceland poppy</name>
    <dbReference type="NCBI Taxonomy" id="74823"/>
    <lineage>
        <taxon>Eukaryota</taxon>
        <taxon>Viridiplantae</taxon>
        <taxon>Streptophyta</taxon>
        <taxon>Embryophyta</taxon>
        <taxon>Tracheophyta</taxon>
        <taxon>Spermatophyta</taxon>
        <taxon>Magnoliopsida</taxon>
        <taxon>Ranunculales</taxon>
        <taxon>Papaveraceae</taxon>
        <taxon>Papaveroideae</taxon>
        <taxon>Papaver</taxon>
    </lineage>
</organism>
<gene>
    <name evidence="2" type="ORF">MKW94_025483</name>
</gene>
<protein>
    <submittedName>
        <fullName evidence="2">Uncharacterized protein</fullName>
    </submittedName>
</protein>
<keyword evidence="3" id="KW-1185">Reference proteome</keyword>
<evidence type="ECO:0000313" key="3">
    <source>
        <dbReference type="Proteomes" id="UP001177140"/>
    </source>
</evidence>
<evidence type="ECO:0000313" key="2">
    <source>
        <dbReference type="EMBL" id="MCL7035270.1"/>
    </source>
</evidence>
<keyword evidence="1" id="KW-0812">Transmembrane</keyword>
<sequence length="112" mass="13166">MTKFNVFQKKREIFGHPPTGKLMEKPQFVPISGKCKQKLFKKWHRDQGLITMEDVQLAVAEVPMQDANRPWVIVYQVHIKFKQFHIKSRLILVFFYGAPATSMVLHLEELLN</sequence>
<comment type="caution">
    <text evidence="2">The sequence shown here is derived from an EMBL/GenBank/DDBJ whole genome shotgun (WGS) entry which is preliminary data.</text>
</comment>
<reference evidence="2" key="1">
    <citation type="submission" date="2022-03" db="EMBL/GenBank/DDBJ databases">
        <title>A functionally conserved STORR gene fusion in Papaver species that diverged 16.8 million years ago.</title>
        <authorList>
            <person name="Catania T."/>
        </authorList>
    </citation>
    <scope>NUCLEOTIDE SEQUENCE</scope>
    <source>
        <strain evidence="2">S-191538</strain>
    </source>
</reference>
<dbReference type="PANTHER" id="PTHR36709:SF1">
    <property type="entry name" value="OS02G0604100 PROTEIN"/>
    <property type="match status" value="1"/>
</dbReference>
<evidence type="ECO:0000256" key="1">
    <source>
        <dbReference type="SAM" id="Phobius"/>
    </source>
</evidence>
<dbReference type="EMBL" id="JAJJMA010154983">
    <property type="protein sequence ID" value="MCL7035270.1"/>
    <property type="molecule type" value="Genomic_DNA"/>
</dbReference>